<organism evidence="2 3">
    <name type="scientific">Roseibium hamelinense</name>
    <dbReference type="NCBI Taxonomy" id="150831"/>
    <lineage>
        <taxon>Bacteria</taxon>
        <taxon>Pseudomonadati</taxon>
        <taxon>Pseudomonadota</taxon>
        <taxon>Alphaproteobacteria</taxon>
        <taxon>Hyphomicrobiales</taxon>
        <taxon>Stappiaceae</taxon>
        <taxon>Roseibium</taxon>
    </lineage>
</organism>
<proteinExistence type="predicted"/>
<dbReference type="EMBL" id="VLLF01000006">
    <property type="protein sequence ID" value="TWI86181.1"/>
    <property type="molecule type" value="Genomic_DNA"/>
</dbReference>
<feature type="signal peptide" evidence="1">
    <location>
        <begin position="1"/>
        <end position="25"/>
    </location>
</feature>
<gene>
    <name evidence="2" type="ORF">JM93_02889</name>
</gene>
<dbReference type="RefSeq" id="WP_145344432.1">
    <property type="nucleotide sequence ID" value="NZ_SMLY01000074.1"/>
</dbReference>
<evidence type="ECO:0000313" key="2">
    <source>
        <dbReference type="EMBL" id="TWI86181.1"/>
    </source>
</evidence>
<keyword evidence="3" id="KW-1185">Reference proteome</keyword>
<dbReference type="Proteomes" id="UP000320593">
    <property type="component" value="Unassembled WGS sequence"/>
</dbReference>
<name>A0A562SXZ2_9HYPH</name>
<keyword evidence="1" id="KW-0732">Signal</keyword>
<accession>A0A562SXZ2</accession>
<protein>
    <recommendedName>
        <fullName evidence="4">Secreted protein</fullName>
    </recommendedName>
</protein>
<dbReference type="OrthoDB" id="7865439at2"/>
<reference evidence="2 3" key="1">
    <citation type="submission" date="2019-07" db="EMBL/GenBank/DDBJ databases">
        <title>Genomic Encyclopedia of Archaeal and Bacterial Type Strains, Phase II (KMG-II): from individual species to whole genera.</title>
        <authorList>
            <person name="Goeker M."/>
        </authorList>
    </citation>
    <scope>NUCLEOTIDE SEQUENCE [LARGE SCALE GENOMIC DNA]</scope>
    <source>
        <strain evidence="2 3">ATCC BAA-252</strain>
    </source>
</reference>
<comment type="caution">
    <text evidence="2">The sequence shown here is derived from an EMBL/GenBank/DDBJ whole genome shotgun (WGS) entry which is preliminary data.</text>
</comment>
<evidence type="ECO:0008006" key="4">
    <source>
        <dbReference type="Google" id="ProtNLM"/>
    </source>
</evidence>
<dbReference type="AlphaFoldDB" id="A0A562SXZ2"/>
<sequence>MTWMKCAAGFAALASVASFSTAASATDFYDRLARSQEIRENAERGGPQVQGANSPLMLRVKVCKDLPLEVVDKNTGKRTTETRKQCWFE</sequence>
<evidence type="ECO:0000313" key="3">
    <source>
        <dbReference type="Proteomes" id="UP000320593"/>
    </source>
</evidence>
<feature type="chain" id="PRO_5021916838" description="Secreted protein" evidence="1">
    <location>
        <begin position="26"/>
        <end position="89"/>
    </location>
</feature>
<evidence type="ECO:0000256" key="1">
    <source>
        <dbReference type="SAM" id="SignalP"/>
    </source>
</evidence>